<dbReference type="Pfam" id="PF00483">
    <property type="entry name" value="NTP_transferase"/>
    <property type="match status" value="1"/>
</dbReference>
<dbReference type="Proteomes" id="UP000600865">
    <property type="component" value="Unassembled WGS sequence"/>
</dbReference>
<feature type="domain" description="Nucleotidyl transferase" evidence="3">
    <location>
        <begin position="3"/>
        <end position="126"/>
    </location>
</feature>
<dbReference type="InterPro" id="IPR005835">
    <property type="entry name" value="NTP_transferase_dom"/>
</dbReference>
<evidence type="ECO:0000313" key="5">
    <source>
        <dbReference type="Proteomes" id="UP000600865"/>
    </source>
</evidence>
<dbReference type="RefSeq" id="WP_189581475.1">
    <property type="nucleotide sequence ID" value="NZ_BMYV01000001.1"/>
</dbReference>
<dbReference type="PANTHER" id="PTHR43584:SF8">
    <property type="entry name" value="N-ACETYLMURAMATE ALPHA-1-PHOSPHATE URIDYLYLTRANSFERASE"/>
    <property type="match status" value="1"/>
</dbReference>
<dbReference type="Gene3D" id="3.90.550.10">
    <property type="entry name" value="Spore Coat Polysaccharide Biosynthesis Protein SpsA, Chain A"/>
    <property type="match status" value="1"/>
</dbReference>
<accession>A0A918NCJ9</accession>
<name>A0A918NCJ9_9PROT</name>
<organism evidence="4 5">
    <name type="scientific">Litorimonas cladophorae</name>
    <dbReference type="NCBI Taxonomy" id="1220491"/>
    <lineage>
        <taxon>Bacteria</taxon>
        <taxon>Pseudomonadati</taxon>
        <taxon>Pseudomonadota</taxon>
        <taxon>Alphaproteobacteria</taxon>
        <taxon>Maricaulales</taxon>
        <taxon>Robiginitomaculaceae</taxon>
    </lineage>
</organism>
<dbReference type="CDD" id="cd02523">
    <property type="entry name" value="PC_cytidylyltransferase"/>
    <property type="match status" value="1"/>
</dbReference>
<evidence type="ECO:0000259" key="3">
    <source>
        <dbReference type="Pfam" id="PF00483"/>
    </source>
</evidence>
<dbReference type="GO" id="GO:0016779">
    <property type="term" value="F:nucleotidyltransferase activity"/>
    <property type="evidence" value="ECO:0007669"/>
    <property type="project" value="UniProtKB-KW"/>
</dbReference>
<reference evidence="4 5" key="1">
    <citation type="journal article" date="2014" name="Int. J. Syst. Evol. Microbiol.">
        <title>Complete genome sequence of Corynebacterium casei LMG S-19264T (=DSM 44701T), isolated from a smear-ripened cheese.</title>
        <authorList>
            <consortium name="US DOE Joint Genome Institute (JGI-PGF)"/>
            <person name="Walter F."/>
            <person name="Albersmeier A."/>
            <person name="Kalinowski J."/>
            <person name="Ruckert C."/>
        </authorList>
    </citation>
    <scope>NUCLEOTIDE SEQUENCE [LARGE SCALE GENOMIC DNA]</scope>
    <source>
        <strain evidence="4 5">KCTC 23968</strain>
    </source>
</reference>
<protein>
    <submittedName>
        <fullName evidence="4">Nucleotidyltransferase</fullName>
    </submittedName>
</protein>
<dbReference type="InterPro" id="IPR050065">
    <property type="entry name" value="GlmU-like"/>
</dbReference>
<dbReference type="EMBL" id="BMYV01000001">
    <property type="protein sequence ID" value="GGX60227.1"/>
    <property type="molecule type" value="Genomic_DNA"/>
</dbReference>
<comment type="caution">
    <text evidence="4">The sequence shown here is derived from an EMBL/GenBank/DDBJ whole genome shotgun (WGS) entry which is preliminary data.</text>
</comment>
<gene>
    <name evidence="4" type="ORF">GCM10011309_07580</name>
</gene>
<evidence type="ECO:0000256" key="2">
    <source>
        <dbReference type="ARBA" id="ARBA00022695"/>
    </source>
</evidence>
<keyword evidence="1" id="KW-0808">Transferase</keyword>
<dbReference type="PANTHER" id="PTHR43584">
    <property type="entry name" value="NUCLEOTIDYL TRANSFERASE"/>
    <property type="match status" value="1"/>
</dbReference>
<dbReference type="SUPFAM" id="SSF53448">
    <property type="entry name" value="Nucleotide-diphospho-sugar transferases"/>
    <property type="match status" value="1"/>
</dbReference>
<sequence length="251" mass="27625">MHAIILAAGRGSRLLPLTTDLPKCLLPIGNTTVLGMQLDTLYAQGIQTATVVTGFNSHMVKAEIEARKSGPRVKIRYNPFFQVADNLASCWMARKSMKSDFLVINGDTLFTPELLQRILSAPAKDISVTIDQKGYYDGDDMKVSLDGTVLTAIGKTLPLTETHGESIGMLRFMNAGPKIFTDELKRLMKTADGTKSWYLSVIHGLATSGVQIDTTNIKGNDWSELDTPEDYEVCRSIFGDSEMARKRFAVI</sequence>
<keyword evidence="5" id="KW-1185">Reference proteome</keyword>
<dbReference type="AlphaFoldDB" id="A0A918NCJ9"/>
<dbReference type="InterPro" id="IPR029044">
    <property type="entry name" value="Nucleotide-diphossugar_trans"/>
</dbReference>
<proteinExistence type="predicted"/>
<evidence type="ECO:0000313" key="4">
    <source>
        <dbReference type="EMBL" id="GGX60227.1"/>
    </source>
</evidence>
<evidence type="ECO:0000256" key="1">
    <source>
        <dbReference type="ARBA" id="ARBA00022679"/>
    </source>
</evidence>
<keyword evidence="2" id="KW-0548">Nucleotidyltransferase</keyword>